<dbReference type="InterPro" id="IPR040706">
    <property type="entry name" value="Zf-MYST"/>
</dbReference>
<comment type="subcellular location">
    <subcellularLocation>
        <location evidence="1 12">Nucleus</location>
    </subcellularLocation>
</comment>
<dbReference type="GO" id="GO:0000781">
    <property type="term" value="C:chromosome, telomeric region"/>
    <property type="evidence" value="ECO:0007669"/>
    <property type="project" value="GOC"/>
</dbReference>
<evidence type="ECO:0000313" key="16">
    <source>
        <dbReference type="Proteomes" id="UP000000591"/>
    </source>
</evidence>
<keyword evidence="5" id="KW-0479">Metal-binding</keyword>
<evidence type="ECO:0000256" key="8">
    <source>
        <dbReference type="ARBA" id="ARBA00022853"/>
    </source>
</evidence>
<name>Q75BN5_EREGS</name>
<feature type="region of interest" description="Disordered" evidence="13">
    <location>
        <begin position="26"/>
        <end position="52"/>
    </location>
</feature>
<dbReference type="GO" id="GO:1990467">
    <property type="term" value="C:NuA3a histone acetyltransferase complex"/>
    <property type="evidence" value="ECO:0000318"/>
    <property type="project" value="GO_Central"/>
</dbReference>
<reference evidence="15 16" key="1">
    <citation type="journal article" date="2004" name="Science">
        <title>The Ashbya gossypii genome as a tool for mapping the ancient Saccharomyces cerevisiae genome.</title>
        <authorList>
            <person name="Dietrich F.S."/>
            <person name="Voegeli S."/>
            <person name="Brachat S."/>
            <person name="Lerch A."/>
            <person name="Gates K."/>
            <person name="Steiner S."/>
            <person name="Mohr C."/>
            <person name="Pohlmann R."/>
            <person name="Luedi P."/>
            <person name="Choi S."/>
            <person name="Wing R.A."/>
            <person name="Flavier A."/>
            <person name="Gaffney T.D."/>
            <person name="Philippsen P."/>
        </authorList>
    </citation>
    <scope>NUCLEOTIDE SEQUENCE [LARGE SCALE GENOMIC DNA]</scope>
    <source>
        <strain evidence="16">ATCC 10895 / CBS 109.51 / FGSC 9923 / NRRL Y-1056</strain>
    </source>
</reference>
<reference evidence="16" key="2">
    <citation type="journal article" date="2013" name="G3 (Bethesda)">
        <title>Genomes of Ashbya fungi isolated from insects reveal four mating-type loci, numerous translocations, lack of transposons, and distinct gene duplications.</title>
        <authorList>
            <person name="Dietrich F.S."/>
            <person name="Voegeli S."/>
            <person name="Kuo S."/>
            <person name="Philippsen P."/>
        </authorList>
    </citation>
    <scope>GENOME REANNOTATION</scope>
    <source>
        <strain evidence="16">ATCC 10895 / CBS 109.51 / FGSC 9923 / NRRL Y-1056</strain>
    </source>
</reference>
<dbReference type="GO" id="GO:0005634">
    <property type="term" value="C:nucleus"/>
    <property type="evidence" value="ECO:0000318"/>
    <property type="project" value="GO_Central"/>
</dbReference>
<evidence type="ECO:0000313" key="15">
    <source>
        <dbReference type="EMBL" id="AAS51462.2"/>
    </source>
</evidence>
<dbReference type="FunFam" id="3.40.630.30:FF:000001">
    <property type="entry name" value="Histone acetyltransferase"/>
    <property type="match status" value="1"/>
</dbReference>
<feature type="compositionally biased region" description="Acidic residues" evidence="13">
    <location>
        <begin position="642"/>
        <end position="665"/>
    </location>
</feature>
<comment type="catalytic activity">
    <reaction evidence="12">
        <text>L-lysyl-[protein] + acetyl-CoA = N(6)-acetyl-L-lysyl-[protein] + CoA + H(+)</text>
        <dbReference type="Rhea" id="RHEA:45948"/>
        <dbReference type="Rhea" id="RHEA-COMP:9752"/>
        <dbReference type="Rhea" id="RHEA-COMP:10731"/>
        <dbReference type="ChEBI" id="CHEBI:15378"/>
        <dbReference type="ChEBI" id="CHEBI:29969"/>
        <dbReference type="ChEBI" id="CHEBI:57287"/>
        <dbReference type="ChEBI" id="CHEBI:57288"/>
        <dbReference type="ChEBI" id="CHEBI:61930"/>
        <dbReference type="EC" id="2.3.1.48"/>
    </reaction>
</comment>
<dbReference type="FunFam" id="3.30.60.60:FF:000001">
    <property type="entry name" value="Histone acetyltransferase"/>
    <property type="match status" value="1"/>
</dbReference>
<dbReference type="InterPro" id="IPR036388">
    <property type="entry name" value="WH-like_DNA-bd_sf"/>
</dbReference>
<evidence type="ECO:0000256" key="6">
    <source>
        <dbReference type="ARBA" id="ARBA00022771"/>
    </source>
</evidence>
<dbReference type="Pfam" id="PF01853">
    <property type="entry name" value="MOZ_SAS"/>
    <property type="match status" value="1"/>
</dbReference>
<dbReference type="Proteomes" id="UP000000591">
    <property type="component" value="Chromosome III"/>
</dbReference>
<proteinExistence type="inferred from homology"/>
<evidence type="ECO:0000256" key="1">
    <source>
        <dbReference type="ARBA" id="ARBA00004123"/>
    </source>
</evidence>
<dbReference type="GO" id="GO:1990468">
    <property type="term" value="C:NuA3b histone acetyltransferase complex"/>
    <property type="evidence" value="ECO:0007669"/>
    <property type="project" value="EnsemblFungi"/>
</dbReference>
<dbReference type="Gene3D" id="3.40.630.30">
    <property type="match status" value="1"/>
</dbReference>
<sequence length="737" mass="84733">MTISADSQAKKSKMLDGLDIKDIIQGDEQDGAGNGGSRRVHRPRDGNGPDYRIHKPMAAVGWLQGRIPSDVAEWGRWNAHVDFPDGTKNKVRIRYDPRKLYDFRRVLRASAAETGPPPHLDFEIYETENLLNMLDNESYPYRGAIANKKDYSTSKTTPTLRDRQFFQKLLFQSANAARTNGNTLLSFTEEEPKGRPSKAERAHKVSYIYFNDHEIKTWYTAPYPEEYSKNRILYICDSCLKYMNSKYIYYRHKLKCSMMHPPGNEIYRDGKISIWEIDGREQVIYCQNLCLLAKLFLNSKTLYYDVEPFVFYLLTENVKTGQGLKFNVVGYFSKEKLNTTDYNLSCILVLPTHQRLGYGHLLMDFSYLLSRREFKWGTPEKPLSDLGLLSYRNYWKIKMAQVLRSLKPIIAKSTYFCISLEDIANLTGMTPTDVIFGLEQLGCFYRYSSIDGRKYAIRIDSWDEIEHIYQQWESKAYITLDPDKLIWRPLIFGPSCGINAVGTMVETSTGAHRNTGAVGSSQGTDLFKNSISVLVNFMHDDISDSRTMEKMAWDKIVAQQKNAREVQKDATDPAILELAYVHPSFTNGSTAEYGVKPVRRNPPAIRETPKVGSPATPEERDDMTPLEDVYEDSFDQTHLSDQDDEYTDQGEEEDDEEEDDEEDDGMNVGRFNSNALPSRAYSRRSASEHSNNRTRSSRHQQSVPHVESDDDEDLEEHWVDALETVSRTRRILRNRTA</sequence>
<dbReference type="Gene3D" id="1.10.10.10">
    <property type="entry name" value="Winged helix-like DNA-binding domain superfamily/Winged helix DNA-binding domain"/>
    <property type="match status" value="1"/>
</dbReference>
<dbReference type="STRING" id="284811.Q75BN5"/>
<evidence type="ECO:0000256" key="11">
    <source>
        <dbReference type="PIRSR" id="PIRSR602717-51"/>
    </source>
</evidence>
<dbReference type="PANTHER" id="PTHR10615">
    <property type="entry name" value="HISTONE ACETYLTRANSFERASE"/>
    <property type="match status" value="1"/>
</dbReference>
<evidence type="ECO:0000256" key="9">
    <source>
        <dbReference type="ARBA" id="ARBA00022990"/>
    </source>
</evidence>
<dbReference type="eggNOG" id="KOG2747">
    <property type="taxonomic scope" value="Eukaryota"/>
</dbReference>
<dbReference type="GO" id="GO:0008270">
    <property type="term" value="F:zinc ion binding"/>
    <property type="evidence" value="ECO:0007669"/>
    <property type="project" value="UniProtKB-KW"/>
</dbReference>
<keyword evidence="4" id="KW-0808">Transferase</keyword>
<dbReference type="FunCoup" id="Q75BN5">
    <property type="interactions" value="181"/>
</dbReference>
<evidence type="ECO:0000256" key="13">
    <source>
        <dbReference type="SAM" id="MobiDB-lite"/>
    </source>
</evidence>
<keyword evidence="8" id="KW-0156">Chromatin regulator</keyword>
<dbReference type="GO" id="GO:0003712">
    <property type="term" value="F:transcription coregulator activity"/>
    <property type="evidence" value="ECO:0000318"/>
    <property type="project" value="GO_Central"/>
</dbReference>
<dbReference type="GeneID" id="4619770"/>
<dbReference type="KEGG" id="ago:AGOS_ACR236W"/>
<dbReference type="AlphaFoldDB" id="Q75BN5"/>
<dbReference type="HOGENOM" id="CLU_014892_0_0_1"/>
<evidence type="ECO:0000256" key="12">
    <source>
        <dbReference type="RuleBase" id="RU361211"/>
    </source>
</evidence>
<dbReference type="InParanoid" id="Q75BN5"/>
<dbReference type="GO" id="GO:0003682">
    <property type="term" value="F:chromatin binding"/>
    <property type="evidence" value="ECO:0000318"/>
    <property type="project" value="GO_Central"/>
</dbReference>
<keyword evidence="16" id="KW-1185">Reference proteome</keyword>
<evidence type="ECO:0000256" key="3">
    <source>
        <dbReference type="ARBA" id="ARBA00013184"/>
    </source>
</evidence>
<dbReference type="Gene3D" id="3.30.60.60">
    <property type="entry name" value="N-acetyl transferase-like"/>
    <property type="match status" value="1"/>
</dbReference>
<gene>
    <name evidence="15" type="ORF">AGOS_ACR236W</name>
</gene>
<evidence type="ECO:0000256" key="7">
    <source>
        <dbReference type="ARBA" id="ARBA00022833"/>
    </source>
</evidence>
<feature type="compositionally biased region" description="Basic and acidic residues" evidence="13">
    <location>
        <begin position="43"/>
        <end position="52"/>
    </location>
</feature>
<feature type="domain" description="MYST-type HAT" evidence="14">
    <location>
        <begin position="200"/>
        <end position="489"/>
    </location>
</feature>
<evidence type="ECO:0000256" key="10">
    <source>
        <dbReference type="ARBA" id="ARBA00023242"/>
    </source>
</evidence>
<dbReference type="GO" id="GO:0031509">
    <property type="term" value="P:subtelomeric heterochromatin formation"/>
    <property type="evidence" value="ECO:0007669"/>
    <property type="project" value="EnsemblFungi"/>
</dbReference>
<protein>
    <recommendedName>
        <fullName evidence="3 12">Histone acetyltransferase</fullName>
        <ecNumber evidence="3 12">2.3.1.48</ecNumber>
    </recommendedName>
</protein>
<keyword evidence="7" id="KW-0862">Zinc</keyword>
<dbReference type="InterPro" id="IPR016181">
    <property type="entry name" value="Acyl_CoA_acyltransferase"/>
</dbReference>
<dbReference type="RefSeq" id="NP_983638.2">
    <property type="nucleotide sequence ID" value="NM_208991.2"/>
</dbReference>
<dbReference type="Pfam" id="PF17772">
    <property type="entry name" value="zf-MYST"/>
    <property type="match status" value="1"/>
</dbReference>
<dbReference type="GO" id="GO:0000785">
    <property type="term" value="C:chromatin"/>
    <property type="evidence" value="ECO:0000318"/>
    <property type="project" value="GO_Central"/>
</dbReference>
<dbReference type="EC" id="2.3.1.48" evidence="3 12"/>
<dbReference type="InterPro" id="IPR050603">
    <property type="entry name" value="MYST_HAT"/>
</dbReference>
<dbReference type="OMA" id="TDYNLSC"/>
<keyword evidence="6" id="KW-0863">Zinc-finger</keyword>
<dbReference type="GO" id="GO:0030466">
    <property type="term" value="P:silent mating-type cassette heterochromatin formation"/>
    <property type="evidence" value="ECO:0007669"/>
    <property type="project" value="EnsemblFungi"/>
</dbReference>
<dbReference type="GO" id="GO:0006357">
    <property type="term" value="P:regulation of transcription by RNA polymerase II"/>
    <property type="evidence" value="ECO:0000318"/>
    <property type="project" value="GO_Central"/>
</dbReference>
<feature type="compositionally biased region" description="Acidic residues" evidence="13">
    <location>
        <begin position="619"/>
        <end position="634"/>
    </location>
</feature>
<accession>Q75BN5</accession>
<feature type="active site" description="Proton donor/acceptor" evidence="11">
    <location>
        <position position="380"/>
    </location>
</feature>
<dbReference type="PANTHER" id="PTHR10615:SF161">
    <property type="entry name" value="HISTONE ACETYLTRANSFERASE KAT7"/>
    <property type="match status" value="1"/>
</dbReference>
<evidence type="ECO:0000259" key="14">
    <source>
        <dbReference type="PROSITE" id="PS51726"/>
    </source>
</evidence>
<evidence type="ECO:0000256" key="2">
    <source>
        <dbReference type="ARBA" id="ARBA00010107"/>
    </source>
</evidence>
<dbReference type="InterPro" id="IPR002717">
    <property type="entry name" value="HAT_MYST-type"/>
</dbReference>
<organism evidence="15 16">
    <name type="scientific">Eremothecium gossypii (strain ATCC 10895 / CBS 109.51 / FGSC 9923 / NRRL Y-1056)</name>
    <name type="common">Yeast</name>
    <name type="synonym">Ashbya gossypii</name>
    <dbReference type="NCBI Taxonomy" id="284811"/>
    <lineage>
        <taxon>Eukaryota</taxon>
        <taxon>Fungi</taxon>
        <taxon>Dikarya</taxon>
        <taxon>Ascomycota</taxon>
        <taxon>Saccharomycotina</taxon>
        <taxon>Saccharomycetes</taxon>
        <taxon>Saccharomycetales</taxon>
        <taxon>Saccharomycetaceae</taxon>
        <taxon>Eremothecium</taxon>
    </lineage>
</organism>
<dbReference type="EMBL" id="AE016816">
    <property type="protein sequence ID" value="AAS51462.2"/>
    <property type="molecule type" value="Genomic_DNA"/>
</dbReference>
<dbReference type="GO" id="GO:0004402">
    <property type="term" value="F:histone acetyltransferase activity"/>
    <property type="evidence" value="ECO:0000318"/>
    <property type="project" value="GO_Central"/>
</dbReference>
<evidence type="ECO:0000256" key="5">
    <source>
        <dbReference type="ARBA" id="ARBA00022723"/>
    </source>
</evidence>
<feature type="region of interest" description="Disordered" evidence="13">
    <location>
        <begin position="587"/>
        <end position="716"/>
    </location>
</feature>
<evidence type="ECO:0000256" key="4">
    <source>
        <dbReference type="ARBA" id="ARBA00022679"/>
    </source>
</evidence>
<dbReference type="SUPFAM" id="SSF55729">
    <property type="entry name" value="Acyl-CoA N-acyltransferases (Nat)"/>
    <property type="match status" value="1"/>
</dbReference>
<dbReference type="OrthoDB" id="787137at2759"/>
<comment type="similarity">
    <text evidence="2 12">Belongs to the MYST (SAS/MOZ) family.</text>
</comment>
<dbReference type="PROSITE" id="PS51726">
    <property type="entry name" value="MYST_HAT"/>
    <property type="match status" value="1"/>
</dbReference>
<keyword evidence="9" id="KW-0007">Acetylation</keyword>
<keyword evidence="10 12" id="KW-0539">Nucleus</keyword>